<keyword evidence="5" id="KW-0812">Transmembrane</keyword>
<keyword evidence="3 6" id="KW-0732">Signal</keyword>
<evidence type="ECO:0000259" key="7">
    <source>
        <dbReference type="Pfam" id="PF04234"/>
    </source>
</evidence>
<comment type="caution">
    <text evidence="8">The sequence shown here is derived from an EMBL/GenBank/DDBJ whole genome shotgun (WGS) entry which is preliminary data.</text>
</comment>
<organism evidence="8 9">
    <name type="scientific">Antrihabitans cavernicola</name>
    <dbReference type="NCBI Taxonomy" id="2495913"/>
    <lineage>
        <taxon>Bacteria</taxon>
        <taxon>Bacillati</taxon>
        <taxon>Actinomycetota</taxon>
        <taxon>Actinomycetes</taxon>
        <taxon>Mycobacteriales</taxon>
        <taxon>Nocardiaceae</taxon>
        <taxon>Antrihabitans</taxon>
    </lineage>
</organism>
<feature type="transmembrane region" description="Helical" evidence="5">
    <location>
        <begin position="145"/>
        <end position="164"/>
    </location>
</feature>
<evidence type="ECO:0000256" key="5">
    <source>
        <dbReference type="SAM" id="Phobius"/>
    </source>
</evidence>
<dbReference type="EMBL" id="VLNY01000001">
    <property type="protein sequence ID" value="KAA0024787.1"/>
    <property type="molecule type" value="Genomic_DNA"/>
</dbReference>
<evidence type="ECO:0000256" key="1">
    <source>
        <dbReference type="ARBA" id="ARBA00004196"/>
    </source>
</evidence>
<accession>A0A5A7SJ65</accession>
<name>A0A5A7SJ65_9NOCA</name>
<dbReference type="Pfam" id="PF04234">
    <property type="entry name" value="CopC"/>
    <property type="match status" value="1"/>
</dbReference>
<feature type="domain" description="CopC" evidence="7">
    <location>
        <begin position="26"/>
        <end position="120"/>
    </location>
</feature>
<dbReference type="PANTHER" id="PTHR34820:SF4">
    <property type="entry name" value="INNER MEMBRANE PROTEIN YEBZ"/>
    <property type="match status" value="1"/>
</dbReference>
<dbReference type="InterPro" id="IPR014755">
    <property type="entry name" value="Cu-Rt/internalin_Ig-like"/>
</dbReference>
<keyword evidence="9" id="KW-1185">Reference proteome</keyword>
<keyword evidence="5" id="KW-1133">Transmembrane helix</keyword>
<sequence>MIRRLLVASIAVLVAALFGVGTASAHSIPVSSSPADGSQIDAGPPKASITFNEALQTSFASLTVVGPDGNLWSKESKPVVDGPTVSVDVGELGPVGKYTIAYRVTSADGHPVSGTRTFTLTKAGTGTPGAKADADASGGDSGIPLWPFIVAAIVLFGGGLAFALRTPRKRG</sequence>
<evidence type="ECO:0000256" key="3">
    <source>
        <dbReference type="ARBA" id="ARBA00022729"/>
    </source>
</evidence>
<dbReference type="PANTHER" id="PTHR34820">
    <property type="entry name" value="INNER MEMBRANE PROTEIN YEBZ"/>
    <property type="match status" value="1"/>
</dbReference>
<protein>
    <submittedName>
        <fullName evidence="8">Copper resistance protein CopC</fullName>
    </submittedName>
</protein>
<dbReference type="InterPro" id="IPR007348">
    <property type="entry name" value="CopC_dom"/>
</dbReference>
<dbReference type="SUPFAM" id="SSF81296">
    <property type="entry name" value="E set domains"/>
    <property type="match status" value="1"/>
</dbReference>
<keyword evidence="5" id="KW-0472">Membrane</keyword>
<evidence type="ECO:0000256" key="2">
    <source>
        <dbReference type="ARBA" id="ARBA00022723"/>
    </source>
</evidence>
<dbReference type="RefSeq" id="WP_149428562.1">
    <property type="nucleotide sequence ID" value="NZ_VLNY01000001.1"/>
</dbReference>
<evidence type="ECO:0000256" key="4">
    <source>
        <dbReference type="ARBA" id="ARBA00023008"/>
    </source>
</evidence>
<dbReference type="GO" id="GO:0030313">
    <property type="term" value="C:cell envelope"/>
    <property type="evidence" value="ECO:0007669"/>
    <property type="project" value="UniProtKB-SubCell"/>
</dbReference>
<proteinExistence type="predicted"/>
<dbReference type="GO" id="GO:0046688">
    <property type="term" value="P:response to copper ion"/>
    <property type="evidence" value="ECO:0007669"/>
    <property type="project" value="InterPro"/>
</dbReference>
<dbReference type="InterPro" id="IPR014756">
    <property type="entry name" value="Ig_E-set"/>
</dbReference>
<gene>
    <name evidence="8" type="ORF">FOY51_02310</name>
</gene>
<feature type="chain" id="PRO_5022841629" evidence="6">
    <location>
        <begin position="26"/>
        <end position="171"/>
    </location>
</feature>
<dbReference type="OrthoDB" id="5242236at2"/>
<evidence type="ECO:0000313" key="8">
    <source>
        <dbReference type="EMBL" id="KAA0024787.1"/>
    </source>
</evidence>
<dbReference type="Proteomes" id="UP000322244">
    <property type="component" value="Unassembled WGS sequence"/>
</dbReference>
<evidence type="ECO:0000313" key="9">
    <source>
        <dbReference type="Proteomes" id="UP000322244"/>
    </source>
</evidence>
<dbReference type="GO" id="GO:0006825">
    <property type="term" value="P:copper ion transport"/>
    <property type="evidence" value="ECO:0007669"/>
    <property type="project" value="InterPro"/>
</dbReference>
<dbReference type="GO" id="GO:0005886">
    <property type="term" value="C:plasma membrane"/>
    <property type="evidence" value="ECO:0007669"/>
    <property type="project" value="TreeGrafter"/>
</dbReference>
<keyword evidence="4" id="KW-0186">Copper</keyword>
<keyword evidence="2" id="KW-0479">Metal-binding</keyword>
<dbReference type="Gene3D" id="2.60.40.1220">
    <property type="match status" value="1"/>
</dbReference>
<comment type="subcellular location">
    <subcellularLocation>
        <location evidence="1">Cell envelope</location>
    </subcellularLocation>
</comment>
<dbReference type="AlphaFoldDB" id="A0A5A7SJ65"/>
<reference evidence="8 9" key="1">
    <citation type="submission" date="2019-07" db="EMBL/GenBank/DDBJ databases">
        <title>Rhodococcus cavernicolus sp. nov., isolated from a cave.</title>
        <authorList>
            <person name="Lee S.D."/>
        </authorList>
    </citation>
    <scope>NUCLEOTIDE SEQUENCE [LARGE SCALE GENOMIC DNA]</scope>
    <source>
        <strain evidence="8 9">C1-24</strain>
    </source>
</reference>
<dbReference type="InterPro" id="IPR032694">
    <property type="entry name" value="CopC/D"/>
</dbReference>
<dbReference type="GO" id="GO:0005507">
    <property type="term" value="F:copper ion binding"/>
    <property type="evidence" value="ECO:0007669"/>
    <property type="project" value="InterPro"/>
</dbReference>
<dbReference type="GO" id="GO:0042597">
    <property type="term" value="C:periplasmic space"/>
    <property type="evidence" value="ECO:0007669"/>
    <property type="project" value="InterPro"/>
</dbReference>
<evidence type="ECO:0000256" key="6">
    <source>
        <dbReference type="SAM" id="SignalP"/>
    </source>
</evidence>
<feature type="signal peptide" evidence="6">
    <location>
        <begin position="1"/>
        <end position="25"/>
    </location>
</feature>